<evidence type="ECO:0000313" key="2">
    <source>
        <dbReference type="Proteomes" id="UP001327560"/>
    </source>
</evidence>
<evidence type="ECO:0000313" key="1">
    <source>
        <dbReference type="EMBL" id="WOL01488.1"/>
    </source>
</evidence>
<dbReference type="Proteomes" id="UP001327560">
    <property type="component" value="Chromosome 3"/>
</dbReference>
<organism evidence="1 2">
    <name type="scientific">Canna indica</name>
    <name type="common">Indian-shot</name>
    <dbReference type="NCBI Taxonomy" id="4628"/>
    <lineage>
        <taxon>Eukaryota</taxon>
        <taxon>Viridiplantae</taxon>
        <taxon>Streptophyta</taxon>
        <taxon>Embryophyta</taxon>
        <taxon>Tracheophyta</taxon>
        <taxon>Spermatophyta</taxon>
        <taxon>Magnoliopsida</taxon>
        <taxon>Liliopsida</taxon>
        <taxon>Zingiberales</taxon>
        <taxon>Cannaceae</taxon>
        <taxon>Canna</taxon>
    </lineage>
</organism>
<protein>
    <submittedName>
        <fullName evidence="1">Uncharacterized protein</fullName>
    </submittedName>
</protein>
<keyword evidence="2" id="KW-1185">Reference proteome</keyword>
<proteinExistence type="predicted"/>
<name>A0AAQ3K3U5_9LILI</name>
<sequence length="110" mass="12555">MMKSEIEKIQAMKHDGLVSSFRYINRNVNKESHALAKVGFNVNETNVWACKAGVVFPVEGKYKELYKKFYMLNVNKAVEARGRIYSCPVGGKDCTTMSLQHSSTVQWCRE</sequence>
<reference evidence="1 2" key="1">
    <citation type="submission" date="2023-10" db="EMBL/GenBank/DDBJ databases">
        <title>Chromosome-scale genome assembly provides insights into flower coloration mechanisms of Canna indica.</title>
        <authorList>
            <person name="Li C."/>
        </authorList>
    </citation>
    <scope>NUCLEOTIDE SEQUENCE [LARGE SCALE GENOMIC DNA]</scope>
    <source>
        <tissue evidence="1">Flower</tissue>
    </source>
</reference>
<dbReference type="AlphaFoldDB" id="A0AAQ3K3U5"/>
<dbReference type="EMBL" id="CP136892">
    <property type="protein sequence ID" value="WOL01488.1"/>
    <property type="molecule type" value="Genomic_DNA"/>
</dbReference>
<gene>
    <name evidence="1" type="ORF">Cni_G10204</name>
</gene>
<accession>A0AAQ3K3U5</accession>